<evidence type="ECO:0000313" key="2">
    <source>
        <dbReference type="Proteomes" id="UP001159100"/>
    </source>
</evidence>
<organism evidence="1 2">
    <name type="scientific">Pseudomonas fungipugnans</name>
    <dbReference type="NCBI Taxonomy" id="3024217"/>
    <lineage>
        <taxon>Bacteria</taxon>
        <taxon>Pseudomonadati</taxon>
        <taxon>Pseudomonadota</taxon>
        <taxon>Gammaproteobacteria</taxon>
        <taxon>Pseudomonadales</taxon>
        <taxon>Pseudomonadaceae</taxon>
        <taxon>Pseudomonas</taxon>
    </lineage>
</organism>
<evidence type="ECO:0008006" key="3">
    <source>
        <dbReference type="Google" id="ProtNLM"/>
    </source>
</evidence>
<dbReference type="EMBL" id="JARBWL010000002">
    <property type="protein sequence ID" value="MDI2595314.1"/>
    <property type="molecule type" value="Genomic_DNA"/>
</dbReference>
<comment type="caution">
    <text evidence="1">The sequence shown here is derived from an EMBL/GenBank/DDBJ whole genome shotgun (WGS) entry which is preliminary data.</text>
</comment>
<protein>
    <recommendedName>
        <fullName evidence="3">DUF1508 domain-containing protein</fullName>
    </recommendedName>
</protein>
<name>A0ABT6QWP6_9PSED</name>
<gene>
    <name evidence="1" type="ORF">POF45_28395</name>
</gene>
<reference evidence="1 2" key="1">
    <citation type="submission" date="2023-02" db="EMBL/GenBank/DDBJ databases">
        <title>Pseudomonas chrutzelriedensis sp. nov., a potently antifungal strain isolated from moss.</title>
        <authorList>
            <person name="Schnyder A."/>
            <person name="Kalawong R."/>
            <person name="Eberl L."/>
            <person name="Agnoli K."/>
        </authorList>
    </citation>
    <scope>NUCLEOTIDE SEQUENCE [LARGE SCALE GENOMIC DNA]</scope>
    <source>
        <strain evidence="1 2">681</strain>
    </source>
</reference>
<dbReference type="Proteomes" id="UP001159100">
    <property type="component" value="Unassembled WGS sequence"/>
</dbReference>
<evidence type="ECO:0000313" key="1">
    <source>
        <dbReference type="EMBL" id="MDI2595314.1"/>
    </source>
</evidence>
<dbReference type="RefSeq" id="WP_259502466.1">
    <property type="nucleotide sequence ID" value="NZ_JARBWL010000002.1"/>
</dbReference>
<sequence>MCTLTHFASHPNPCAHRPLPLFQRHVMSREALCVPRYRVVLAGIAFFHVKETSTGRVRGFRSSHNEACALARSLEVRA</sequence>
<accession>A0ABT6QWP6</accession>
<keyword evidence="2" id="KW-1185">Reference proteome</keyword>
<proteinExistence type="predicted"/>